<dbReference type="AlphaFoldDB" id="A0A8S4FII0"/>
<dbReference type="PRINTS" id="PR00947">
    <property type="entry name" value="CUTICLE"/>
</dbReference>
<dbReference type="OrthoDB" id="7781803at2759"/>
<feature type="compositionally biased region" description="Basic and acidic residues" evidence="4">
    <location>
        <begin position="71"/>
        <end position="84"/>
    </location>
</feature>
<dbReference type="InterPro" id="IPR031311">
    <property type="entry name" value="CHIT_BIND_RR_consensus"/>
</dbReference>
<dbReference type="PROSITE" id="PS00233">
    <property type="entry name" value="CHIT_BIND_RR_1"/>
    <property type="match status" value="1"/>
</dbReference>
<dbReference type="GO" id="GO:0008010">
    <property type="term" value="F:structural constituent of chitin-based larval cuticle"/>
    <property type="evidence" value="ECO:0007669"/>
    <property type="project" value="TreeGrafter"/>
</dbReference>
<dbReference type="Proteomes" id="UP000653454">
    <property type="component" value="Unassembled WGS sequence"/>
</dbReference>
<evidence type="ECO:0000256" key="2">
    <source>
        <dbReference type="ARBA" id="ARBA00022729"/>
    </source>
</evidence>
<evidence type="ECO:0000313" key="6">
    <source>
        <dbReference type="EMBL" id="CAG9127084.1"/>
    </source>
</evidence>
<proteinExistence type="predicted"/>
<evidence type="ECO:0000256" key="4">
    <source>
        <dbReference type="SAM" id="MobiDB-lite"/>
    </source>
</evidence>
<evidence type="ECO:0000256" key="5">
    <source>
        <dbReference type="SAM" id="SignalP"/>
    </source>
</evidence>
<dbReference type="PANTHER" id="PTHR10380">
    <property type="entry name" value="CUTICLE PROTEIN"/>
    <property type="match status" value="1"/>
</dbReference>
<sequence length="255" mass="29178">MKLLVVLSGVLALAAAQPQRKAAQAVQAKVEAQAEDLQPAEQNYNAFQENRRQQQQDFRQQQQQELSNFQQDHRQQHQDFRQQQDLRQQQQTDYRQQQQQQQQQKIDDFRPKVQLETTTFVPIIRFDKEQGTDGSYKTAYETGNHIQAEESGYLKNVGQDHNALVQSGSYSYTAPDGQVITVEYTADEFGFQVKGDHIPTPPPVSPEIQKGLDLIYAGIKANAERDAIEAKNNPEAAKLQETKAAYDYKGLYYQQ</sequence>
<feature type="compositionally biased region" description="Low complexity" evidence="4">
    <location>
        <begin position="85"/>
        <end position="104"/>
    </location>
</feature>
<feature type="compositionally biased region" description="Low complexity" evidence="4">
    <location>
        <begin position="55"/>
        <end position="70"/>
    </location>
</feature>
<comment type="caution">
    <text evidence="6">The sequence shown here is derived from an EMBL/GenBank/DDBJ whole genome shotgun (WGS) entry which is preliminary data.</text>
</comment>
<dbReference type="EMBL" id="CAJHNJ030000033">
    <property type="protein sequence ID" value="CAG9127084.1"/>
    <property type="molecule type" value="Genomic_DNA"/>
</dbReference>
<feature type="signal peptide" evidence="5">
    <location>
        <begin position="1"/>
        <end position="16"/>
    </location>
</feature>
<evidence type="ECO:0000256" key="1">
    <source>
        <dbReference type="ARBA" id="ARBA00022460"/>
    </source>
</evidence>
<gene>
    <name evidence="6" type="ORF">PLXY2_LOCUS8817</name>
</gene>
<keyword evidence="2 5" id="KW-0732">Signal</keyword>
<evidence type="ECO:0000256" key="3">
    <source>
        <dbReference type="PROSITE-ProRule" id="PRU00497"/>
    </source>
</evidence>
<dbReference type="KEGG" id="pxy:105393287"/>
<reference evidence="6" key="1">
    <citation type="submission" date="2020-11" db="EMBL/GenBank/DDBJ databases">
        <authorList>
            <person name="Whiteford S."/>
        </authorList>
    </citation>
    <scope>NUCLEOTIDE SEQUENCE</scope>
</reference>
<dbReference type="PROSITE" id="PS51155">
    <property type="entry name" value="CHIT_BIND_RR_2"/>
    <property type="match status" value="1"/>
</dbReference>
<dbReference type="Pfam" id="PF00379">
    <property type="entry name" value="Chitin_bind_4"/>
    <property type="match status" value="1"/>
</dbReference>
<name>A0A8S4FII0_PLUXY</name>
<dbReference type="PANTHER" id="PTHR10380:SF109">
    <property type="entry name" value="CUTICULAR PROTEIN 49AH"/>
    <property type="match status" value="1"/>
</dbReference>
<feature type="region of interest" description="Disordered" evidence="4">
    <location>
        <begin position="49"/>
        <end position="111"/>
    </location>
</feature>
<feature type="chain" id="PRO_5035921143" evidence="5">
    <location>
        <begin position="17"/>
        <end position="255"/>
    </location>
</feature>
<evidence type="ECO:0000313" key="7">
    <source>
        <dbReference type="Proteomes" id="UP000653454"/>
    </source>
</evidence>
<dbReference type="InterPro" id="IPR000618">
    <property type="entry name" value="Insect_cuticle"/>
</dbReference>
<keyword evidence="1 3" id="KW-0193">Cuticle</keyword>
<accession>A0A8S4FII0</accession>
<protein>
    <submittedName>
        <fullName evidence="6">(diamondback moth) hypothetical protein</fullName>
    </submittedName>
</protein>
<dbReference type="GO" id="GO:0062129">
    <property type="term" value="C:chitin-based extracellular matrix"/>
    <property type="evidence" value="ECO:0007669"/>
    <property type="project" value="TreeGrafter"/>
</dbReference>
<dbReference type="InterPro" id="IPR050468">
    <property type="entry name" value="Cuticle_Struct_Prot"/>
</dbReference>
<organism evidence="6 7">
    <name type="scientific">Plutella xylostella</name>
    <name type="common">Diamondback moth</name>
    <name type="synonym">Plutella maculipennis</name>
    <dbReference type="NCBI Taxonomy" id="51655"/>
    <lineage>
        <taxon>Eukaryota</taxon>
        <taxon>Metazoa</taxon>
        <taxon>Ecdysozoa</taxon>
        <taxon>Arthropoda</taxon>
        <taxon>Hexapoda</taxon>
        <taxon>Insecta</taxon>
        <taxon>Pterygota</taxon>
        <taxon>Neoptera</taxon>
        <taxon>Endopterygota</taxon>
        <taxon>Lepidoptera</taxon>
        <taxon>Glossata</taxon>
        <taxon>Ditrysia</taxon>
        <taxon>Yponomeutoidea</taxon>
        <taxon>Plutellidae</taxon>
        <taxon>Plutella</taxon>
    </lineage>
</organism>
<keyword evidence="7" id="KW-1185">Reference proteome</keyword>